<dbReference type="NCBIfam" id="NF033542">
    <property type="entry name" value="transpos_IS110"/>
    <property type="match status" value="1"/>
</dbReference>
<dbReference type="InterPro" id="IPR047650">
    <property type="entry name" value="Transpos_IS110"/>
</dbReference>
<evidence type="ECO:0000259" key="2">
    <source>
        <dbReference type="Pfam" id="PF02371"/>
    </source>
</evidence>
<evidence type="ECO:0000259" key="1">
    <source>
        <dbReference type="Pfam" id="PF01548"/>
    </source>
</evidence>
<proteinExistence type="predicted"/>
<dbReference type="AlphaFoldDB" id="A0A3N0C0E1"/>
<dbReference type="GO" id="GO:0006313">
    <property type="term" value="P:DNA transposition"/>
    <property type="evidence" value="ECO:0007669"/>
    <property type="project" value="InterPro"/>
</dbReference>
<sequence length="372" mass="40775">MTIVAQTRPFVIGVDCHARTHTYAIIDASTKRQVACEQFPTTSAGISRALAWAGRRTDGDMGCLWAVEGIGSYGARLARAVADAGYDVAEAPRMNARGRRGIGKSDPLDAAAIGTAVLAIEESQLRAPRRDEGTRAGLRILSAARDQLTRERTMNVNALIALLRSHDLGIDARKPLVSAQIATITRWRERQEQIELSIAREEAIRLARRVLEVTTQLTANHKRMTELIQQSPAAPLLEMMGAGAVTVATVMTAWSHPGRVRSEAAFAALAGVNPLPASSGNTVRHRLNRGGDRRLNRALHTITMTRMVHDPGTRDYVTKRTQEGRSYREIRRSLKRYIARTLYRQLNSLYATAEPARSPMPGRPLPGIGAPI</sequence>
<dbReference type="Pfam" id="PF01548">
    <property type="entry name" value="DEDD_Tnp_IS110"/>
    <property type="match status" value="1"/>
</dbReference>
<dbReference type="EMBL" id="RBED01000091">
    <property type="protein sequence ID" value="RNL55665.1"/>
    <property type="molecule type" value="Genomic_DNA"/>
</dbReference>
<dbReference type="GO" id="GO:0004803">
    <property type="term" value="F:transposase activity"/>
    <property type="evidence" value="ECO:0007669"/>
    <property type="project" value="InterPro"/>
</dbReference>
<dbReference type="Pfam" id="PF02371">
    <property type="entry name" value="Transposase_20"/>
    <property type="match status" value="1"/>
</dbReference>
<name>A0A3N0C0E1_9MICC</name>
<dbReference type="OrthoDB" id="4337860at2"/>
<dbReference type="InterPro" id="IPR002525">
    <property type="entry name" value="Transp_IS110-like_N"/>
</dbReference>
<protein>
    <submittedName>
        <fullName evidence="3">IS110 family transposase</fullName>
    </submittedName>
</protein>
<dbReference type="RefSeq" id="WP_123255238.1">
    <property type="nucleotide sequence ID" value="NZ_RBED01000091.1"/>
</dbReference>
<feature type="domain" description="Transposase IS110-like N-terminal" evidence="1">
    <location>
        <begin position="12"/>
        <end position="165"/>
    </location>
</feature>
<organism evidence="3 4">
    <name type="scientific">Arthrobacter oryzae</name>
    <dbReference type="NCBI Taxonomy" id="409290"/>
    <lineage>
        <taxon>Bacteria</taxon>
        <taxon>Bacillati</taxon>
        <taxon>Actinomycetota</taxon>
        <taxon>Actinomycetes</taxon>
        <taxon>Micrococcales</taxon>
        <taxon>Micrococcaceae</taxon>
        <taxon>Arthrobacter</taxon>
    </lineage>
</organism>
<keyword evidence="4" id="KW-1185">Reference proteome</keyword>
<gene>
    <name evidence="3" type="ORF">D7003_09635</name>
</gene>
<evidence type="ECO:0000313" key="4">
    <source>
        <dbReference type="Proteomes" id="UP000273807"/>
    </source>
</evidence>
<evidence type="ECO:0000313" key="3">
    <source>
        <dbReference type="EMBL" id="RNL55665.1"/>
    </source>
</evidence>
<accession>A0A3N0C0E1</accession>
<dbReference type="PANTHER" id="PTHR33055:SF16">
    <property type="entry name" value="TRANSPOSASE FOR INSERTION SEQUENCE ELEMENT IS1547"/>
    <property type="match status" value="1"/>
</dbReference>
<dbReference type="PANTHER" id="PTHR33055">
    <property type="entry name" value="TRANSPOSASE FOR INSERTION SEQUENCE ELEMENT IS1111A"/>
    <property type="match status" value="1"/>
</dbReference>
<feature type="domain" description="Transposase IS116/IS110/IS902 C-terminal" evidence="2">
    <location>
        <begin position="235"/>
        <end position="317"/>
    </location>
</feature>
<comment type="caution">
    <text evidence="3">The sequence shown here is derived from an EMBL/GenBank/DDBJ whole genome shotgun (WGS) entry which is preliminary data.</text>
</comment>
<dbReference type="Proteomes" id="UP000273807">
    <property type="component" value="Unassembled WGS sequence"/>
</dbReference>
<reference evidence="3 4" key="1">
    <citation type="submission" date="2018-10" db="EMBL/GenBank/DDBJ databases">
        <title>Genome sequencing of Arthrobacter oryzae TNB02.</title>
        <authorList>
            <person name="Cho Y.-J."/>
            <person name="Cho A."/>
            <person name="Kim O.-S."/>
        </authorList>
    </citation>
    <scope>NUCLEOTIDE SEQUENCE [LARGE SCALE GENOMIC DNA]</scope>
    <source>
        <strain evidence="3 4">TNB02</strain>
    </source>
</reference>
<dbReference type="GO" id="GO:0003677">
    <property type="term" value="F:DNA binding"/>
    <property type="evidence" value="ECO:0007669"/>
    <property type="project" value="InterPro"/>
</dbReference>
<dbReference type="InterPro" id="IPR003346">
    <property type="entry name" value="Transposase_20"/>
</dbReference>